<dbReference type="AlphaFoldDB" id="U4L7F2"/>
<keyword evidence="2" id="KW-1185">Reference proteome</keyword>
<sequence>MQNSSKMPDTPENPLTSLRRMMSSVTPGGLRRMESSGSNLTLLKPVSAQTFTKQTSMSGAIRLPPGKLVIT</sequence>
<evidence type="ECO:0000313" key="2">
    <source>
        <dbReference type="Proteomes" id="UP000018144"/>
    </source>
</evidence>
<accession>U4L7F2</accession>
<dbReference type="EMBL" id="HF935853">
    <property type="protein sequence ID" value="CCX13575.1"/>
    <property type="molecule type" value="Genomic_DNA"/>
</dbReference>
<proteinExistence type="predicted"/>
<organism evidence="1 2">
    <name type="scientific">Pyronema omphalodes (strain CBS 100304)</name>
    <name type="common">Pyronema confluens</name>
    <dbReference type="NCBI Taxonomy" id="1076935"/>
    <lineage>
        <taxon>Eukaryota</taxon>
        <taxon>Fungi</taxon>
        <taxon>Dikarya</taxon>
        <taxon>Ascomycota</taxon>
        <taxon>Pezizomycotina</taxon>
        <taxon>Pezizomycetes</taxon>
        <taxon>Pezizales</taxon>
        <taxon>Pyronemataceae</taxon>
        <taxon>Pyronema</taxon>
    </lineage>
</organism>
<dbReference type="Proteomes" id="UP000018144">
    <property type="component" value="Unassembled WGS sequence"/>
</dbReference>
<reference evidence="1 2" key="1">
    <citation type="journal article" date="2013" name="PLoS Genet.">
        <title>The genome and development-dependent transcriptomes of Pyronema confluens: a window into fungal evolution.</title>
        <authorList>
            <person name="Traeger S."/>
            <person name="Altegoer F."/>
            <person name="Freitag M."/>
            <person name="Gabaldon T."/>
            <person name="Kempken F."/>
            <person name="Kumar A."/>
            <person name="Marcet-Houben M."/>
            <person name="Poggeler S."/>
            <person name="Stajich J.E."/>
            <person name="Nowrousian M."/>
        </authorList>
    </citation>
    <scope>NUCLEOTIDE SEQUENCE [LARGE SCALE GENOMIC DNA]</scope>
    <source>
        <strain evidence="2">CBS 100304</strain>
        <tissue evidence="1">Vegetative mycelium</tissue>
    </source>
</reference>
<name>U4L7F2_PYROM</name>
<evidence type="ECO:0000313" key="1">
    <source>
        <dbReference type="EMBL" id="CCX13575.1"/>
    </source>
</evidence>
<gene>
    <name evidence="1" type="ORF">PCON_13168</name>
</gene>
<protein>
    <submittedName>
        <fullName evidence="1">Uncharacterized protein</fullName>
    </submittedName>
</protein>